<dbReference type="PANTHER" id="PTHR45663:SF11">
    <property type="entry name" value="GEO12009P1"/>
    <property type="match status" value="1"/>
</dbReference>
<feature type="disulfide bond" description="Redox-active" evidence="10">
    <location>
        <begin position="31"/>
        <end position="34"/>
    </location>
</feature>
<feature type="site" description="Deprotonates C-terminal active site Cys" evidence="9">
    <location>
        <position position="25"/>
    </location>
</feature>
<evidence type="ECO:0000313" key="13">
    <source>
        <dbReference type="EMBL" id="CUM79728.1"/>
    </source>
</evidence>
<dbReference type="InterPro" id="IPR017937">
    <property type="entry name" value="Thioredoxin_CS"/>
</dbReference>
<dbReference type="EMBL" id="CVRR01000093">
    <property type="protein sequence ID" value="CRL43121.1"/>
    <property type="molecule type" value="Genomic_DNA"/>
</dbReference>
<evidence type="ECO:0000313" key="12">
    <source>
        <dbReference type="EMBL" id="CRL43121.1"/>
    </source>
</evidence>
<dbReference type="InterPro" id="IPR005746">
    <property type="entry name" value="Thioredoxin"/>
</dbReference>
<comment type="similarity">
    <text evidence="1 8">Belongs to the thioredoxin family.</text>
</comment>
<dbReference type="FunFam" id="3.40.30.10:FF:000001">
    <property type="entry name" value="Thioredoxin"/>
    <property type="match status" value="1"/>
</dbReference>
<sequence length="108" mass="11912">MGVVTITKENFEAEVVGAKVPVVIDFWASWCGPCQMQSPVVDAVAESMGDQVKVCKVNVDEQPQLALNYQIVSIPTLVFMKDGMFQKKMVGLQTQDAIEDYLKTLLDA</sequence>
<proteinExistence type="inferred from homology"/>
<protein>
    <recommendedName>
        <fullName evidence="2 7">Thioredoxin</fullName>
    </recommendedName>
</protein>
<evidence type="ECO:0000256" key="8">
    <source>
        <dbReference type="PIRNR" id="PIRNR000077"/>
    </source>
</evidence>
<evidence type="ECO:0000313" key="15">
    <source>
        <dbReference type="Proteomes" id="UP000095495"/>
    </source>
</evidence>
<dbReference type="Proteomes" id="UP000049979">
    <property type="component" value="Unassembled WGS sequence"/>
</dbReference>
<dbReference type="InterPro" id="IPR013766">
    <property type="entry name" value="Thioredoxin_domain"/>
</dbReference>
<evidence type="ECO:0000256" key="4">
    <source>
        <dbReference type="ARBA" id="ARBA00022982"/>
    </source>
</evidence>
<keyword evidence="5 10" id="KW-1015">Disulfide bond</keyword>
<evidence type="ECO:0000256" key="2">
    <source>
        <dbReference type="ARBA" id="ARBA00020570"/>
    </source>
</evidence>
<name>A0A0M6WZL8_9FIRM</name>
<organism evidence="12 14">
    <name type="scientific">Roseburia faecis</name>
    <dbReference type="NCBI Taxonomy" id="301302"/>
    <lineage>
        <taxon>Bacteria</taxon>
        <taxon>Bacillati</taxon>
        <taxon>Bacillota</taxon>
        <taxon>Clostridia</taxon>
        <taxon>Lachnospirales</taxon>
        <taxon>Lachnospiraceae</taxon>
        <taxon>Roseburia</taxon>
    </lineage>
</organism>
<feature type="domain" description="Thioredoxin" evidence="11">
    <location>
        <begin position="2"/>
        <end position="107"/>
    </location>
</feature>
<reference evidence="12" key="2">
    <citation type="submission" date="2015-05" db="EMBL/GenBank/DDBJ databases">
        <authorList>
            <person name="Wang D.B."/>
            <person name="Wang M."/>
        </authorList>
    </citation>
    <scope>NUCLEOTIDE SEQUENCE [LARGE SCALE GENOMIC DNA]</scope>
    <source>
        <strain evidence="12">M72</strain>
    </source>
</reference>
<evidence type="ECO:0000256" key="9">
    <source>
        <dbReference type="PIRSR" id="PIRSR000077-1"/>
    </source>
</evidence>
<keyword evidence="3" id="KW-0813">Transport</keyword>
<dbReference type="PROSITE" id="PS51352">
    <property type="entry name" value="THIOREDOXIN_2"/>
    <property type="match status" value="1"/>
</dbReference>
<feature type="active site" description="Nucleophile" evidence="9">
    <location>
        <position position="34"/>
    </location>
</feature>
<dbReference type="GO" id="GO:0015035">
    <property type="term" value="F:protein-disulfide reductase activity"/>
    <property type="evidence" value="ECO:0007669"/>
    <property type="project" value="UniProtKB-UniRule"/>
</dbReference>
<dbReference type="CDD" id="cd02947">
    <property type="entry name" value="TRX_family"/>
    <property type="match status" value="1"/>
</dbReference>
<evidence type="ECO:0000256" key="6">
    <source>
        <dbReference type="ARBA" id="ARBA00023284"/>
    </source>
</evidence>
<evidence type="ECO:0000259" key="11">
    <source>
        <dbReference type="PROSITE" id="PS51352"/>
    </source>
</evidence>
<dbReference type="InterPro" id="IPR036249">
    <property type="entry name" value="Thioredoxin-like_sf"/>
</dbReference>
<dbReference type="PROSITE" id="PS00194">
    <property type="entry name" value="THIOREDOXIN_1"/>
    <property type="match status" value="1"/>
</dbReference>
<evidence type="ECO:0000256" key="3">
    <source>
        <dbReference type="ARBA" id="ARBA00022448"/>
    </source>
</evidence>
<dbReference type="OrthoDB" id="9790390at2"/>
<dbReference type="Proteomes" id="UP000095495">
    <property type="component" value="Unassembled WGS sequence"/>
</dbReference>
<reference evidence="14" key="1">
    <citation type="submission" date="2015-05" db="EMBL/GenBank/DDBJ databases">
        <authorList>
            <consortium name="Pathogen Informatics"/>
        </authorList>
    </citation>
    <scope>NUCLEOTIDE SEQUENCE [LARGE SCALE GENOMIC DNA]</scope>
    <source>
        <strain evidence="13 15">2789STDY5608863</strain>
        <strain evidence="14">M72</strain>
    </source>
</reference>
<dbReference type="EMBL" id="CYXV01000002">
    <property type="protein sequence ID" value="CUM79728.1"/>
    <property type="molecule type" value="Genomic_DNA"/>
</dbReference>
<dbReference type="Pfam" id="PF00085">
    <property type="entry name" value="Thioredoxin"/>
    <property type="match status" value="1"/>
</dbReference>
<feature type="site" description="Contributes to redox potential value" evidence="9">
    <location>
        <position position="32"/>
    </location>
</feature>
<keyword evidence="14" id="KW-1185">Reference proteome</keyword>
<dbReference type="PRINTS" id="PR00421">
    <property type="entry name" value="THIOREDOXIN"/>
</dbReference>
<feature type="site" description="Contributes to redox potential value" evidence="9">
    <location>
        <position position="33"/>
    </location>
</feature>
<evidence type="ECO:0000256" key="5">
    <source>
        <dbReference type="ARBA" id="ARBA00023157"/>
    </source>
</evidence>
<dbReference type="PANTHER" id="PTHR45663">
    <property type="entry name" value="GEO12009P1"/>
    <property type="match status" value="1"/>
</dbReference>
<dbReference type="GO" id="GO:0045454">
    <property type="term" value="P:cell redox homeostasis"/>
    <property type="evidence" value="ECO:0007669"/>
    <property type="project" value="TreeGrafter"/>
</dbReference>
<evidence type="ECO:0000313" key="14">
    <source>
        <dbReference type="Proteomes" id="UP000049979"/>
    </source>
</evidence>
<dbReference type="GO" id="GO:0005829">
    <property type="term" value="C:cytosol"/>
    <property type="evidence" value="ECO:0007669"/>
    <property type="project" value="TreeGrafter"/>
</dbReference>
<dbReference type="RefSeq" id="WP_055068887.1">
    <property type="nucleotide sequence ID" value="NZ_CP173697.1"/>
</dbReference>
<feature type="active site" description="Nucleophile" evidence="9">
    <location>
        <position position="31"/>
    </location>
</feature>
<gene>
    <name evidence="13" type="ORF">ERS852420_00757</name>
    <name evidence="12" type="ORF">M72_18411</name>
</gene>
<evidence type="ECO:0000256" key="7">
    <source>
        <dbReference type="NCBIfam" id="TIGR01068"/>
    </source>
</evidence>
<evidence type="ECO:0000256" key="1">
    <source>
        <dbReference type="ARBA" id="ARBA00008987"/>
    </source>
</evidence>
<dbReference type="AlphaFoldDB" id="A0A0M6WZL8"/>
<evidence type="ECO:0000256" key="10">
    <source>
        <dbReference type="PIRSR" id="PIRSR000077-4"/>
    </source>
</evidence>
<dbReference type="PIRSF" id="PIRSF000077">
    <property type="entry name" value="Thioredoxin"/>
    <property type="match status" value="1"/>
</dbReference>
<dbReference type="SUPFAM" id="SSF52833">
    <property type="entry name" value="Thioredoxin-like"/>
    <property type="match status" value="1"/>
</dbReference>
<accession>A0A0M6WZL8</accession>
<dbReference type="Gene3D" id="3.40.30.10">
    <property type="entry name" value="Glutaredoxin"/>
    <property type="match status" value="1"/>
</dbReference>
<dbReference type="NCBIfam" id="TIGR01068">
    <property type="entry name" value="thioredoxin"/>
    <property type="match status" value="1"/>
</dbReference>
<keyword evidence="6 10" id="KW-0676">Redox-active center</keyword>
<dbReference type="STRING" id="301302.ERS852420_00757"/>
<keyword evidence="4" id="KW-0249">Electron transport</keyword>